<evidence type="ECO:0000259" key="1">
    <source>
        <dbReference type="Pfam" id="PF18803"/>
    </source>
</evidence>
<dbReference type="AlphaFoldDB" id="A0A8H6ZKE1"/>
<dbReference type="OrthoDB" id="3214502at2759"/>
<dbReference type="EMBL" id="JACAZH010000001">
    <property type="protein sequence ID" value="KAF7378006.1"/>
    <property type="molecule type" value="Genomic_DNA"/>
</dbReference>
<dbReference type="Pfam" id="PF18758">
    <property type="entry name" value="KDZ"/>
    <property type="match status" value="1"/>
</dbReference>
<accession>A0A8H6ZKE1</accession>
<proteinExistence type="predicted"/>
<keyword evidence="3" id="KW-1185">Reference proteome</keyword>
<evidence type="ECO:0000313" key="3">
    <source>
        <dbReference type="Proteomes" id="UP000623467"/>
    </source>
</evidence>
<organism evidence="2 3">
    <name type="scientific">Mycena sanguinolenta</name>
    <dbReference type="NCBI Taxonomy" id="230812"/>
    <lineage>
        <taxon>Eukaryota</taxon>
        <taxon>Fungi</taxon>
        <taxon>Dikarya</taxon>
        <taxon>Basidiomycota</taxon>
        <taxon>Agaricomycotina</taxon>
        <taxon>Agaricomycetes</taxon>
        <taxon>Agaricomycetidae</taxon>
        <taxon>Agaricales</taxon>
        <taxon>Marasmiineae</taxon>
        <taxon>Mycenaceae</taxon>
        <taxon>Mycena</taxon>
    </lineage>
</organism>
<comment type="caution">
    <text evidence="2">The sequence shown here is derived from an EMBL/GenBank/DDBJ whole genome shotgun (WGS) entry which is preliminary data.</text>
</comment>
<gene>
    <name evidence="2" type="ORF">MSAN_00224500</name>
</gene>
<protein>
    <submittedName>
        <fullName evidence="2">C2H2-type domain-containing protein</fullName>
    </submittedName>
</protein>
<evidence type="ECO:0000313" key="2">
    <source>
        <dbReference type="EMBL" id="KAF7378006.1"/>
    </source>
</evidence>
<dbReference type="Pfam" id="PF18803">
    <property type="entry name" value="CxC2"/>
    <property type="match status" value="1"/>
</dbReference>
<dbReference type="Proteomes" id="UP000623467">
    <property type="component" value="Unassembled WGS sequence"/>
</dbReference>
<reference evidence="2" key="1">
    <citation type="submission" date="2020-05" db="EMBL/GenBank/DDBJ databases">
        <title>Mycena genomes resolve the evolution of fungal bioluminescence.</title>
        <authorList>
            <person name="Tsai I.J."/>
        </authorList>
    </citation>
    <scope>NUCLEOTIDE SEQUENCE</scope>
    <source>
        <strain evidence="2">160909Yilan</strain>
    </source>
</reference>
<name>A0A8H6ZKE1_9AGAR</name>
<dbReference type="InterPro" id="IPR040521">
    <property type="entry name" value="KDZ"/>
</dbReference>
<sequence length="400" mass="45488">MYGWYPSTPDAPRSAVTIPVLKLFHTISLQGKTTTYHFFNALSKITNNIGSKVFKIILHMVHQWHNLHTLKGGGMGNDAERHMINLPKGWKDTPLEKRFFYAIFLAIDTCFRLKRKKISSWWADPSIQDGWAYFMPLQPYMEFLKDLTDQNGMSTCMGLAALNHANTKYAQGYAVTGCGMITCGCHEVVCKSGIGDLQKGEKYGNMDYIVASAWRHLRALLFFLLSYDIMGQWSESLGKCLLKQLPSVLRFELAKYFVSFVIPKLHILGHLRLCQEMHSLLFTLGATQADMEGIKHIWSSNSLMGASTWEMGKIAAMGETLQNWFQRATKELSRQIAGLEEFNEEQEGQILAWTKAVDDFETGLSADNPYQLPQSGSTLHDIELELAHEEHIDCHQRDYD</sequence>
<dbReference type="InterPro" id="IPR041457">
    <property type="entry name" value="CxC2_KDZ-assoc"/>
</dbReference>
<feature type="domain" description="CxC2-like cysteine cluster KDZ transposase-associated" evidence="1">
    <location>
        <begin position="3"/>
        <end position="50"/>
    </location>
</feature>